<gene>
    <name evidence="1" type="ORF">J2738_005102</name>
</gene>
<proteinExistence type="predicted"/>
<dbReference type="EMBL" id="JAVDQZ010000008">
    <property type="protein sequence ID" value="MDR6428938.1"/>
    <property type="molecule type" value="Genomic_DNA"/>
</dbReference>
<name>A0AAE3Y0I1_VARPD</name>
<evidence type="ECO:0000313" key="2">
    <source>
        <dbReference type="Proteomes" id="UP001184828"/>
    </source>
</evidence>
<dbReference type="AlphaFoldDB" id="A0AAE3Y0I1"/>
<sequence>MAANLGVVFVALAIRLPGRMGRACIDAVPEKA</sequence>
<accession>A0AAE3Y0I1</accession>
<comment type="caution">
    <text evidence="1">The sequence shown here is derived from an EMBL/GenBank/DDBJ whole genome shotgun (WGS) entry which is preliminary data.</text>
</comment>
<organism evidence="1 2">
    <name type="scientific">Variovorax paradoxus</name>
    <dbReference type="NCBI Taxonomy" id="34073"/>
    <lineage>
        <taxon>Bacteria</taxon>
        <taxon>Pseudomonadati</taxon>
        <taxon>Pseudomonadota</taxon>
        <taxon>Betaproteobacteria</taxon>
        <taxon>Burkholderiales</taxon>
        <taxon>Comamonadaceae</taxon>
        <taxon>Variovorax</taxon>
    </lineage>
</organism>
<reference evidence="1" key="1">
    <citation type="submission" date="2023-07" db="EMBL/GenBank/DDBJ databases">
        <title>Sorghum-associated microbial communities from plants grown in Nebraska, USA.</title>
        <authorList>
            <person name="Schachtman D."/>
        </authorList>
    </citation>
    <scope>NUCLEOTIDE SEQUENCE</scope>
    <source>
        <strain evidence="1">DS2114</strain>
    </source>
</reference>
<evidence type="ECO:0000313" key="1">
    <source>
        <dbReference type="EMBL" id="MDR6428938.1"/>
    </source>
</evidence>
<protein>
    <submittedName>
        <fullName evidence="1">Uncharacterized protein</fullName>
    </submittedName>
</protein>
<dbReference type="Proteomes" id="UP001184828">
    <property type="component" value="Unassembled WGS sequence"/>
</dbReference>